<comment type="caution">
    <text evidence="1">The sequence shown here is derived from an EMBL/GenBank/DDBJ whole genome shotgun (WGS) entry which is preliminary data.</text>
</comment>
<evidence type="ECO:0008006" key="3">
    <source>
        <dbReference type="Google" id="ProtNLM"/>
    </source>
</evidence>
<dbReference type="EMBL" id="MHCJ01000007">
    <property type="protein sequence ID" value="OGY17692.1"/>
    <property type="molecule type" value="Genomic_DNA"/>
</dbReference>
<organism evidence="1 2">
    <name type="scientific">Candidatus Chisholmbacteria bacterium RIFCSPHIGHO2_01_FULL_52_32</name>
    <dbReference type="NCBI Taxonomy" id="1797591"/>
    <lineage>
        <taxon>Bacteria</taxon>
        <taxon>Candidatus Chisholmiibacteriota</taxon>
    </lineage>
</organism>
<dbReference type="SUPFAM" id="SSF158446">
    <property type="entry name" value="IVS-encoded protein-like"/>
    <property type="match status" value="1"/>
</dbReference>
<name>A0A1G1VQM0_9BACT</name>
<dbReference type="PANTHER" id="PTHR38471">
    <property type="entry name" value="FOUR HELIX BUNDLE PROTEIN"/>
    <property type="match status" value="1"/>
</dbReference>
<dbReference type="InterPro" id="IPR036583">
    <property type="entry name" value="23S_rRNA_IVS_sf"/>
</dbReference>
<dbReference type="PANTHER" id="PTHR38471:SF2">
    <property type="entry name" value="FOUR HELIX BUNDLE PROTEIN"/>
    <property type="match status" value="1"/>
</dbReference>
<accession>A0A1G1VQM0</accession>
<evidence type="ECO:0000313" key="1">
    <source>
        <dbReference type="EMBL" id="OGY17692.1"/>
    </source>
</evidence>
<dbReference type="Proteomes" id="UP000179233">
    <property type="component" value="Unassembled WGS sequence"/>
</dbReference>
<reference evidence="1 2" key="1">
    <citation type="journal article" date="2016" name="Nat. Commun.">
        <title>Thousands of microbial genomes shed light on interconnected biogeochemical processes in an aquifer system.</title>
        <authorList>
            <person name="Anantharaman K."/>
            <person name="Brown C.T."/>
            <person name="Hug L.A."/>
            <person name="Sharon I."/>
            <person name="Castelle C.J."/>
            <person name="Probst A.J."/>
            <person name="Thomas B.C."/>
            <person name="Singh A."/>
            <person name="Wilkins M.J."/>
            <person name="Karaoz U."/>
            <person name="Brodie E.L."/>
            <person name="Williams K.H."/>
            <person name="Hubbard S.S."/>
            <person name="Banfield J.F."/>
        </authorList>
    </citation>
    <scope>NUCLEOTIDE SEQUENCE [LARGE SCALE GENOMIC DNA]</scope>
</reference>
<dbReference type="InterPro" id="IPR012657">
    <property type="entry name" value="23S_rRNA-intervening_sequence"/>
</dbReference>
<dbReference type="PIRSF" id="PIRSF035652">
    <property type="entry name" value="CHP02436"/>
    <property type="match status" value="1"/>
</dbReference>
<gene>
    <name evidence="1" type="ORF">A2786_05800</name>
</gene>
<dbReference type="Gene3D" id="1.20.1440.60">
    <property type="entry name" value="23S rRNA-intervening sequence"/>
    <property type="match status" value="1"/>
</dbReference>
<dbReference type="NCBIfam" id="TIGR02436">
    <property type="entry name" value="four helix bundle protein"/>
    <property type="match status" value="1"/>
</dbReference>
<proteinExistence type="predicted"/>
<evidence type="ECO:0000313" key="2">
    <source>
        <dbReference type="Proteomes" id="UP000179233"/>
    </source>
</evidence>
<protein>
    <recommendedName>
        <fullName evidence="3">Four helix bundle protein</fullName>
    </recommendedName>
</protein>
<sequence>MKDEDFKKRIIGRAYRYSLNIIKFIDGLDKKDFTVQIIARQLLRSATSIGANIIEAQAASSKRDFLNFLHYALKSANESKFWLGLLRDSGKAEKNTVFPLLQETTELASILGSSILTIKGRKKL</sequence>
<dbReference type="Pfam" id="PF05635">
    <property type="entry name" value="23S_rRNA_IVP"/>
    <property type="match status" value="1"/>
</dbReference>
<dbReference type="AlphaFoldDB" id="A0A1G1VQM0"/>